<keyword evidence="3" id="KW-1185">Reference proteome</keyword>
<comment type="caution">
    <text evidence="2">The sequence shown here is derived from an EMBL/GenBank/DDBJ whole genome shotgun (WGS) entry which is preliminary data.</text>
</comment>
<name>A0A3E2NX22_9SPHI</name>
<protein>
    <submittedName>
        <fullName evidence="2">Exopolyphosphatase</fullName>
    </submittedName>
</protein>
<reference evidence="2 3" key="1">
    <citation type="submission" date="2018-08" db="EMBL/GenBank/DDBJ databases">
        <title>Mucilaginibacter terrae sp. nov., isolated from manganese diggings.</title>
        <authorList>
            <person name="Huang Y."/>
            <person name="Zhou Z."/>
        </authorList>
    </citation>
    <scope>NUCLEOTIDE SEQUENCE [LARGE SCALE GENOMIC DNA]</scope>
    <source>
        <strain evidence="2 3">ZH6</strain>
    </source>
</reference>
<gene>
    <name evidence="2" type="ORF">DYU05_07705</name>
</gene>
<evidence type="ECO:0000313" key="3">
    <source>
        <dbReference type="Proteomes" id="UP000260823"/>
    </source>
</evidence>
<feature type="domain" description="Ppx/GppA phosphatase N-terminal" evidence="1">
    <location>
        <begin position="28"/>
        <end position="316"/>
    </location>
</feature>
<dbReference type="InterPro" id="IPR043129">
    <property type="entry name" value="ATPase_NBD"/>
</dbReference>
<dbReference type="AlphaFoldDB" id="A0A3E2NX22"/>
<dbReference type="Gene3D" id="3.30.420.150">
    <property type="entry name" value="Exopolyphosphatase. Domain 2"/>
    <property type="match status" value="1"/>
</dbReference>
<dbReference type="OrthoDB" id="9814545at2"/>
<dbReference type="Proteomes" id="UP000260823">
    <property type="component" value="Unassembled WGS sequence"/>
</dbReference>
<dbReference type="Pfam" id="PF02541">
    <property type="entry name" value="Ppx-GppA"/>
    <property type="match status" value="1"/>
</dbReference>
<dbReference type="PANTHER" id="PTHR30005:SF0">
    <property type="entry name" value="RETROGRADE REGULATION PROTEIN 2"/>
    <property type="match status" value="1"/>
</dbReference>
<dbReference type="InterPro" id="IPR050273">
    <property type="entry name" value="GppA/Ppx_hydrolase"/>
</dbReference>
<accession>A0A3E2NX22</accession>
<dbReference type="SUPFAM" id="SSF53067">
    <property type="entry name" value="Actin-like ATPase domain"/>
    <property type="match status" value="2"/>
</dbReference>
<sequence length="317" mass="34724">MPQENTPNNIPHRVAVMDLGTNTFHLLIAEGTPDNIKAVWHQTEAVKIGEGGITKGIIQPAAFARGVKCMEQFRQQISDSGANTVRAIGTSALRNAANSQDFIDKVLQKTGIQIELITGEQEAAYIYKGIAASGCLTDENALIVDIGGGSVEFIFGNRNEILWKQSFEIGAARLMAMFHQKDPIPVQSIKEMSRYLTGTLTGLFMAAIEFKPTILVGSSGAFESFAEVIETEQGRPFNPRQTKTYDFDTDDLLGLIERIAKSNHVWRAGKRGIIPVRVDMIVSSSLLTIFIMQKLGLVDVSMSTWSLKEGVMAEMLA</sequence>
<dbReference type="PANTHER" id="PTHR30005">
    <property type="entry name" value="EXOPOLYPHOSPHATASE"/>
    <property type="match status" value="1"/>
</dbReference>
<dbReference type="InterPro" id="IPR003695">
    <property type="entry name" value="Ppx_GppA_N"/>
</dbReference>
<evidence type="ECO:0000259" key="1">
    <source>
        <dbReference type="Pfam" id="PF02541"/>
    </source>
</evidence>
<proteinExistence type="predicted"/>
<dbReference type="EMBL" id="QWDE01000001">
    <property type="protein sequence ID" value="RFZ85471.1"/>
    <property type="molecule type" value="Genomic_DNA"/>
</dbReference>
<dbReference type="Gene3D" id="3.30.420.40">
    <property type="match status" value="1"/>
</dbReference>
<dbReference type="CDD" id="cd24055">
    <property type="entry name" value="ASKHA_NBD_ChPPX-like"/>
    <property type="match status" value="1"/>
</dbReference>
<dbReference type="RefSeq" id="WP_117382370.1">
    <property type="nucleotide sequence ID" value="NZ_QWDE01000001.1"/>
</dbReference>
<dbReference type="GO" id="GO:0016462">
    <property type="term" value="F:pyrophosphatase activity"/>
    <property type="evidence" value="ECO:0007669"/>
    <property type="project" value="TreeGrafter"/>
</dbReference>
<organism evidence="2 3">
    <name type="scientific">Mucilaginibacter terrenus</name>
    <dbReference type="NCBI Taxonomy" id="2482727"/>
    <lineage>
        <taxon>Bacteria</taxon>
        <taxon>Pseudomonadati</taxon>
        <taxon>Bacteroidota</taxon>
        <taxon>Sphingobacteriia</taxon>
        <taxon>Sphingobacteriales</taxon>
        <taxon>Sphingobacteriaceae</taxon>
        <taxon>Mucilaginibacter</taxon>
    </lineage>
</organism>
<evidence type="ECO:0000313" key="2">
    <source>
        <dbReference type="EMBL" id="RFZ85471.1"/>
    </source>
</evidence>